<dbReference type="GO" id="GO:0044773">
    <property type="term" value="P:mitotic DNA damage checkpoint signaling"/>
    <property type="evidence" value="ECO:0007669"/>
    <property type="project" value="TreeGrafter"/>
</dbReference>
<dbReference type="GO" id="GO:0033314">
    <property type="term" value="P:mitotic DNA replication checkpoint signaling"/>
    <property type="evidence" value="ECO:0007669"/>
    <property type="project" value="TreeGrafter"/>
</dbReference>
<evidence type="ECO:0000256" key="16">
    <source>
        <dbReference type="SAM" id="MobiDB-lite"/>
    </source>
</evidence>
<dbReference type="FunCoup" id="I3L035">
    <property type="interactions" value="1231"/>
</dbReference>
<evidence type="ECO:0000313" key="18">
    <source>
        <dbReference type="Ensembl" id="ENSONIP00000026732.2"/>
    </source>
</evidence>
<feature type="region of interest" description="Disordered" evidence="16">
    <location>
        <begin position="409"/>
        <end position="437"/>
    </location>
</feature>
<dbReference type="PANTHER" id="PTHR13278:SF0">
    <property type="entry name" value="ZINC FINGER PROTEIN 830"/>
    <property type="match status" value="1"/>
</dbReference>
<dbReference type="InterPro" id="IPR003604">
    <property type="entry name" value="Matrin/U1-like-C_Znf_C2H2"/>
</dbReference>
<feature type="compositionally biased region" description="Acidic residues" evidence="16">
    <location>
        <begin position="250"/>
        <end position="259"/>
    </location>
</feature>
<keyword evidence="8" id="KW-0863">Zinc-finger</keyword>
<dbReference type="Pfam" id="PF23406">
    <property type="entry name" value="ZNF380_CC"/>
    <property type="match status" value="1"/>
</dbReference>
<keyword evidence="4" id="KW-0158">Chromosome</keyword>
<evidence type="ECO:0000256" key="3">
    <source>
        <dbReference type="ARBA" id="ARBA00017358"/>
    </source>
</evidence>
<dbReference type="PANTHER" id="PTHR13278">
    <property type="entry name" value="ZINC FINGER PROTEIN 830"/>
    <property type="match status" value="1"/>
</dbReference>
<dbReference type="SUPFAM" id="SSF57667">
    <property type="entry name" value="beta-beta-alpha zinc fingers"/>
    <property type="match status" value="1"/>
</dbReference>
<dbReference type="GO" id="GO:0003676">
    <property type="term" value="F:nucleic acid binding"/>
    <property type="evidence" value="ECO:0007669"/>
    <property type="project" value="InterPro"/>
</dbReference>
<evidence type="ECO:0000256" key="14">
    <source>
        <dbReference type="ARBA" id="ARBA00030672"/>
    </source>
</evidence>
<reference evidence="18" key="3">
    <citation type="submission" date="2025-09" db="UniProtKB">
        <authorList>
            <consortium name="Ensembl"/>
        </authorList>
    </citation>
    <scope>IDENTIFICATION</scope>
</reference>
<dbReference type="Pfam" id="PF12171">
    <property type="entry name" value="zf-C2H2_jaz"/>
    <property type="match status" value="1"/>
</dbReference>
<feature type="compositionally biased region" description="Polar residues" evidence="16">
    <location>
        <begin position="293"/>
        <end position="304"/>
    </location>
</feature>
<dbReference type="Gene3D" id="3.30.160.60">
    <property type="entry name" value="Classic Zinc Finger"/>
    <property type="match status" value="1"/>
</dbReference>
<evidence type="ECO:0000256" key="9">
    <source>
        <dbReference type="ARBA" id="ARBA00022776"/>
    </source>
</evidence>
<reference evidence="18" key="2">
    <citation type="submission" date="2025-08" db="UniProtKB">
        <authorList>
            <consortium name="Ensembl"/>
        </authorList>
    </citation>
    <scope>IDENTIFICATION</scope>
</reference>
<dbReference type="AlphaFoldDB" id="I3L035"/>
<evidence type="ECO:0000256" key="10">
    <source>
        <dbReference type="ARBA" id="ARBA00022833"/>
    </source>
</evidence>
<dbReference type="GO" id="GO:0051301">
    <property type="term" value="P:cell division"/>
    <property type="evidence" value="ECO:0007669"/>
    <property type="project" value="UniProtKB-KW"/>
</dbReference>
<dbReference type="InterPro" id="IPR040050">
    <property type="entry name" value="ZNF830-like"/>
</dbReference>
<dbReference type="GO" id="GO:0033260">
    <property type="term" value="P:nuclear DNA replication"/>
    <property type="evidence" value="ECO:0007669"/>
    <property type="project" value="TreeGrafter"/>
</dbReference>
<evidence type="ECO:0000256" key="2">
    <source>
        <dbReference type="ARBA" id="ARBA00004324"/>
    </source>
</evidence>
<dbReference type="SMART" id="SM00451">
    <property type="entry name" value="ZnF_U1"/>
    <property type="match status" value="1"/>
</dbReference>
<dbReference type="Ensembl" id="ENSONIT00000026756.2">
    <property type="protein sequence ID" value="ENSONIP00000026732.2"/>
    <property type="gene ID" value="ENSONIG00000021430.2"/>
</dbReference>
<evidence type="ECO:0000256" key="1">
    <source>
        <dbReference type="ARBA" id="ARBA00004286"/>
    </source>
</evidence>
<dbReference type="InterPro" id="IPR036236">
    <property type="entry name" value="Znf_C2H2_sf"/>
</dbReference>
<dbReference type="InParanoid" id="I3L035"/>
<evidence type="ECO:0000256" key="12">
    <source>
        <dbReference type="ARBA" id="ARBA00023242"/>
    </source>
</evidence>
<evidence type="ECO:0000256" key="15">
    <source>
        <dbReference type="SAM" id="Coils"/>
    </source>
</evidence>
<feature type="domain" description="U1-type" evidence="17">
    <location>
        <begin position="144"/>
        <end position="178"/>
    </location>
</feature>
<comment type="subcellular location">
    <subcellularLocation>
        <location evidence="1">Chromosome</location>
    </subcellularLocation>
    <subcellularLocation>
        <location evidence="2">Nucleus speckle</location>
    </subcellularLocation>
</comment>
<dbReference type="OMA" id="EMNDEWE"/>
<dbReference type="GO" id="GO:0005681">
    <property type="term" value="C:spliceosomal complex"/>
    <property type="evidence" value="ECO:0007669"/>
    <property type="project" value="InterPro"/>
</dbReference>
<dbReference type="STRING" id="8128.ENSONIP00000026732"/>
<keyword evidence="11 15" id="KW-0175">Coiled coil</keyword>
<keyword evidence="5" id="KW-0217">Developmental protein</keyword>
<evidence type="ECO:0000256" key="8">
    <source>
        <dbReference type="ARBA" id="ARBA00022771"/>
    </source>
</evidence>
<feature type="coiled-coil region" evidence="15">
    <location>
        <begin position="347"/>
        <end position="398"/>
    </location>
</feature>
<evidence type="ECO:0000256" key="4">
    <source>
        <dbReference type="ARBA" id="ARBA00022454"/>
    </source>
</evidence>
<evidence type="ECO:0000256" key="7">
    <source>
        <dbReference type="ARBA" id="ARBA00022723"/>
    </source>
</evidence>
<dbReference type="HOGENOM" id="CLU_058140_1_0_1"/>
<evidence type="ECO:0000256" key="5">
    <source>
        <dbReference type="ARBA" id="ARBA00022473"/>
    </source>
</evidence>
<reference evidence="19" key="1">
    <citation type="submission" date="2012-01" db="EMBL/GenBank/DDBJ databases">
        <title>The Genome Sequence of Oreochromis niloticus (Nile Tilapia).</title>
        <authorList>
            <consortium name="Broad Institute Genome Assembly Team"/>
            <consortium name="Broad Institute Sequencing Platform"/>
            <person name="Di Palma F."/>
            <person name="Johnson J."/>
            <person name="Lander E.S."/>
            <person name="Lindblad-Toh K."/>
        </authorList>
    </citation>
    <scope>NUCLEOTIDE SEQUENCE [LARGE SCALE GENOMIC DNA]</scope>
</reference>
<dbReference type="GO" id="GO:0008270">
    <property type="term" value="F:zinc ion binding"/>
    <property type="evidence" value="ECO:0007669"/>
    <property type="project" value="UniProtKB-KW"/>
</dbReference>
<dbReference type="GO" id="GO:0005694">
    <property type="term" value="C:chromosome"/>
    <property type="evidence" value="ECO:0007669"/>
    <property type="project" value="UniProtKB-SubCell"/>
</dbReference>
<keyword evidence="19" id="KW-1185">Reference proteome</keyword>
<evidence type="ECO:0000256" key="13">
    <source>
        <dbReference type="ARBA" id="ARBA00023306"/>
    </source>
</evidence>
<gene>
    <name evidence="18" type="primary">ZNF830</name>
</gene>
<evidence type="ECO:0000313" key="19">
    <source>
        <dbReference type="Proteomes" id="UP000005207"/>
    </source>
</evidence>
<dbReference type="GO" id="GO:0016607">
    <property type="term" value="C:nuclear speck"/>
    <property type="evidence" value="ECO:0007669"/>
    <property type="project" value="UniProtKB-SubCell"/>
</dbReference>
<feature type="region of interest" description="Disordered" evidence="16">
    <location>
        <begin position="173"/>
        <end position="304"/>
    </location>
</feature>
<evidence type="ECO:0000259" key="17">
    <source>
        <dbReference type="SMART" id="SM00451"/>
    </source>
</evidence>
<organism evidence="18 19">
    <name type="scientific">Oreochromis niloticus</name>
    <name type="common">Nile tilapia</name>
    <name type="synonym">Tilapia nilotica</name>
    <dbReference type="NCBI Taxonomy" id="8128"/>
    <lineage>
        <taxon>Eukaryota</taxon>
        <taxon>Metazoa</taxon>
        <taxon>Chordata</taxon>
        <taxon>Craniata</taxon>
        <taxon>Vertebrata</taxon>
        <taxon>Euteleostomi</taxon>
        <taxon>Actinopterygii</taxon>
        <taxon>Neopterygii</taxon>
        <taxon>Teleostei</taxon>
        <taxon>Neoteleostei</taxon>
        <taxon>Acanthomorphata</taxon>
        <taxon>Ovalentaria</taxon>
        <taxon>Cichlomorphae</taxon>
        <taxon>Cichliformes</taxon>
        <taxon>Cichlidae</taxon>
        <taxon>African cichlids</taxon>
        <taxon>Pseudocrenilabrinae</taxon>
        <taxon>Oreochromini</taxon>
        <taxon>Oreochromis</taxon>
    </lineage>
</organism>
<accession>I3L035</accession>
<evidence type="ECO:0000256" key="6">
    <source>
        <dbReference type="ARBA" id="ARBA00022618"/>
    </source>
</evidence>
<dbReference type="Proteomes" id="UP000005207">
    <property type="component" value="Linkage group LG18"/>
</dbReference>
<dbReference type="GeneTree" id="ENSGT00390000012151"/>
<protein>
    <recommendedName>
        <fullName evidence="3">Zinc finger protein 830</fullName>
    </recommendedName>
    <alternativeName>
        <fullName evidence="14">Coiled-coil domain-containing protein 16</fullName>
    </alternativeName>
</protein>
<keyword evidence="12" id="KW-0539">Nucleus</keyword>
<sequence length="451" mass="50153">MTAESLPCTSFWEMLWVLMREESRRTSPLNTHSCTGNSKSSLVRIIGFLLLSLTTDELPLMLLALSCCCCSAEVLIDFWKALLDLKCLLVPLEIVPLEVSSMATSKKGKKVVNQEELRRLMREKQKQASDKKRVESPFAKYNSLGHLSCTLCNVQVKSELLWPAHVLGKQHKEKVAELKGGKTQPVTPQSQPLKRKAPDDEDVNGKKAKPAAAPGQPSLGLPGNFFEKPSERAATSSQKTAGLSLLAGVYDEDDDDNDGNNEATGKTGEQVATHPPAQKDEAAGLPADFFDSSIPSTPAISHSGSILKADVQEKIPEKKDNTAEALPEGFFDDPVRDAKVRNVDAPKDQMDKEWEEFQKEIRQVNTKSEAIVAEEDEEGRLERQIDEIDEQIECYKRVELLRDRRDVVKSKSLPRKQEQVDTGDSTEEEEENEEELLGLLSRDWRAKGALA</sequence>
<proteinExistence type="predicted"/>
<keyword evidence="7" id="KW-0479">Metal-binding</keyword>
<feature type="compositionally biased region" description="Acidic residues" evidence="16">
    <location>
        <begin position="424"/>
        <end position="436"/>
    </location>
</feature>
<keyword evidence="6" id="KW-0132">Cell division</keyword>
<dbReference type="eggNOG" id="KOG3032">
    <property type="taxonomic scope" value="Eukaryota"/>
</dbReference>
<name>I3L035_ORENI</name>
<feature type="compositionally biased region" description="Basic and acidic residues" evidence="16">
    <location>
        <begin position="409"/>
        <end position="419"/>
    </location>
</feature>
<keyword evidence="10" id="KW-0862">Zinc</keyword>
<keyword evidence="9" id="KW-0498">Mitosis</keyword>
<keyword evidence="13" id="KW-0131">Cell cycle</keyword>
<evidence type="ECO:0000256" key="11">
    <source>
        <dbReference type="ARBA" id="ARBA00023054"/>
    </source>
</evidence>
<dbReference type="InterPro" id="IPR022755">
    <property type="entry name" value="Znf_C2H2_jaz"/>
</dbReference>
<dbReference type="InterPro" id="IPR059039">
    <property type="entry name" value="ZNF380_CC"/>
</dbReference>